<dbReference type="EMBL" id="SPMZ01000067">
    <property type="protein sequence ID" value="NMQ20877.1"/>
    <property type="molecule type" value="Genomic_DNA"/>
</dbReference>
<evidence type="ECO:0000313" key="1">
    <source>
        <dbReference type="EMBL" id="NMQ20877.1"/>
    </source>
</evidence>
<reference evidence="1 2" key="1">
    <citation type="submission" date="2019-03" db="EMBL/GenBank/DDBJ databases">
        <title>Metabolic reconstructions from genomes of highly enriched 'Candidatus Accumulibacter' and 'Candidatus Competibacter' bioreactor populations.</title>
        <authorList>
            <person name="Annavajhala M.K."/>
            <person name="Welles L."/>
            <person name="Abbas B."/>
            <person name="Sorokin D."/>
            <person name="Park H."/>
            <person name="Van Loosdrecht M."/>
            <person name="Chandran K."/>
        </authorList>
    </citation>
    <scope>NUCLEOTIDE SEQUENCE [LARGE SCALE GENOMIC DNA]</scope>
    <source>
        <strain evidence="1 2">SBR_G</strain>
    </source>
</reference>
<gene>
    <name evidence="1" type="ORF">E4P82_17790</name>
</gene>
<organism evidence="1 2">
    <name type="scientific">Candidatus Competibacter phosphatis</name>
    <dbReference type="NCBI Taxonomy" id="221280"/>
    <lineage>
        <taxon>Bacteria</taxon>
        <taxon>Pseudomonadati</taxon>
        <taxon>Pseudomonadota</taxon>
        <taxon>Gammaproteobacteria</taxon>
        <taxon>Candidatus Competibacteraceae</taxon>
        <taxon>Candidatus Competibacter</taxon>
    </lineage>
</organism>
<dbReference type="RefSeq" id="WP_169250148.1">
    <property type="nucleotide sequence ID" value="NZ_SPMZ01000067.1"/>
</dbReference>
<dbReference type="Proteomes" id="UP000760480">
    <property type="component" value="Unassembled WGS sequence"/>
</dbReference>
<sequence length="104" mass="12117">MPFFTEPDHYEKTILSDLQGAWQVLRAEVVDHAGFPNWERVLFHTDEAMSWETVRRLERMEPLLLLIRNLAVQGDAPTEVLQLIEDIAEILQEVQHDLKQGKPL</sequence>
<comment type="caution">
    <text evidence="1">The sequence shown here is derived from an EMBL/GenBank/DDBJ whole genome shotgun (WGS) entry which is preliminary data.</text>
</comment>
<evidence type="ECO:0000313" key="2">
    <source>
        <dbReference type="Proteomes" id="UP000760480"/>
    </source>
</evidence>
<keyword evidence="2" id="KW-1185">Reference proteome</keyword>
<accession>A0ABX1TN84</accession>
<protein>
    <recommendedName>
        <fullName evidence="3">Flagellar protein FliT</fullName>
    </recommendedName>
</protein>
<proteinExistence type="predicted"/>
<name>A0ABX1TN84_9GAMM</name>
<evidence type="ECO:0008006" key="3">
    <source>
        <dbReference type="Google" id="ProtNLM"/>
    </source>
</evidence>